<keyword evidence="1" id="KW-0732">Signal</keyword>
<comment type="caution">
    <text evidence="3">The sequence shown here is derived from an EMBL/GenBank/DDBJ whole genome shotgun (WGS) entry which is preliminary data.</text>
</comment>
<evidence type="ECO:0000313" key="4">
    <source>
        <dbReference type="Proteomes" id="UP000306340"/>
    </source>
</evidence>
<sequence>MTSDGLNALFAPSGTLRVVINTGNAILTRPGEEGAPAGVSVDLARAFAADRGLPLELLTVPNAAASVALISGGEADLGFFAVDPARAETVAFTNPWLLIEGWYLVPGASPIRTLDQVDRPGIRIAVGRGSAYDLHLSRSIGSATLERVKTSQEVVDFFLREGFEVAAGIRQQLEADQRRHPGLRLLPERFMVIQQAMGLPATRDPRLTAALNAYLATARDSGLIARLLEQNRTEGAVIA</sequence>
<dbReference type="SMART" id="SM00062">
    <property type="entry name" value="PBPb"/>
    <property type="match status" value="1"/>
</dbReference>
<evidence type="ECO:0000313" key="3">
    <source>
        <dbReference type="EMBL" id="TKA94781.1"/>
    </source>
</evidence>
<dbReference type="Pfam" id="PF00497">
    <property type="entry name" value="SBP_bac_3"/>
    <property type="match status" value="1"/>
</dbReference>
<gene>
    <name evidence="3" type="ORF">FAZ78_20445</name>
</gene>
<accession>A0A4U0YXW8</accession>
<protein>
    <submittedName>
        <fullName evidence="3">Transporter substrate-binding domain-containing protein</fullName>
    </submittedName>
</protein>
<dbReference type="AlphaFoldDB" id="A0A4U0YXW8"/>
<dbReference type="EMBL" id="SWAU01000283">
    <property type="protein sequence ID" value="TKA94781.1"/>
    <property type="molecule type" value="Genomic_DNA"/>
</dbReference>
<dbReference type="Gene3D" id="3.40.190.10">
    <property type="entry name" value="Periplasmic binding protein-like II"/>
    <property type="match status" value="2"/>
</dbReference>
<dbReference type="PANTHER" id="PTHR35936:SF17">
    <property type="entry name" value="ARGININE-BINDING EXTRACELLULAR PROTEIN ARTP"/>
    <property type="match status" value="1"/>
</dbReference>
<evidence type="ECO:0000256" key="1">
    <source>
        <dbReference type="ARBA" id="ARBA00022729"/>
    </source>
</evidence>
<organism evidence="3 4">
    <name type="scientific">Cereibacter changlensis</name>
    <dbReference type="NCBI Taxonomy" id="402884"/>
    <lineage>
        <taxon>Bacteria</taxon>
        <taxon>Pseudomonadati</taxon>
        <taxon>Pseudomonadota</taxon>
        <taxon>Alphaproteobacteria</taxon>
        <taxon>Rhodobacterales</taxon>
        <taxon>Paracoccaceae</taxon>
        <taxon>Cereibacter</taxon>
    </lineage>
</organism>
<dbReference type="RefSeq" id="WP_136794143.1">
    <property type="nucleotide sequence ID" value="NZ_SWAU01000283.1"/>
</dbReference>
<dbReference type="SUPFAM" id="SSF53850">
    <property type="entry name" value="Periplasmic binding protein-like II"/>
    <property type="match status" value="1"/>
</dbReference>
<feature type="domain" description="Solute-binding protein family 3/N-terminal" evidence="2">
    <location>
        <begin position="15"/>
        <end position="235"/>
    </location>
</feature>
<evidence type="ECO:0000259" key="2">
    <source>
        <dbReference type="SMART" id="SM00062"/>
    </source>
</evidence>
<dbReference type="PANTHER" id="PTHR35936">
    <property type="entry name" value="MEMBRANE-BOUND LYTIC MUREIN TRANSGLYCOSYLASE F"/>
    <property type="match status" value="1"/>
</dbReference>
<dbReference type="Proteomes" id="UP000306340">
    <property type="component" value="Unassembled WGS sequence"/>
</dbReference>
<dbReference type="InterPro" id="IPR001638">
    <property type="entry name" value="Solute-binding_3/MltF_N"/>
</dbReference>
<reference evidence="3 4" key="1">
    <citation type="submission" date="2019-04" db="EMBL/GenBank/DDBJ databases">
        <title>Crypto-aerobic microbial life in anoxic (sulfidic) marine sediments.</title>
        <authorList>
            <person name="Bhattacharya S."/>
            <person name="Roy C."/>
            <person name="Mondal N."/>
            <person name="Sarkar J."/>
            <person name="Mandal S."/>
            <person name="Rameez M.J."/>
            <person name="Ghosh W."/>
        </authorList>
    </citation>
    <scope>NUCLEOTIDE SEQUENCE [LARGE SCALE GENOMIC DNA]</scope>
    <source>
        <strain evidence="3 4">SBBC</strain>
    </source>
</reference>
<proteinExistence type="predicted"/>
<name>A0A4U0YXW8_9RHOB</name>